<evidence type="ECO:0000313" key="2">
    <source>
        <dbReference type="EMBL" id="PVI07819.1"/>
    </source>
</evidence>
<proteinExistence type="predicted"/>
<feature type="region of interest" description="Disordered" evidence="1">
    <location>
        <begin position="214"/>
        <end position="240"/>
    </location>
</feature>
<dbReference type="Proteomes" id="UP000244855">
    <property type="component" value="Unassembled WGS sequence"/>
</dbReference>
<feature type="region of interest" description="Disordered" evidence="1">
    <location>
        <begin position="108"/>
        <end position="128"/>
    </location>
</feature>
<feature type="region of interest" description="Disordered" evidence="1">
    <location>
        <begin position="153"/>
        <end position="177"/>
    </location>
</feature>
<name>A0A2V1ECR1_9PLEO</name>
<sequence>MGPCGRGTLKLSSEIVVRRVAAEWRQPLRAVGAQIKGWQNSTGPGQGTRHNKATGKEKKFFVSLSLSPFPPLGLLCFCYRRSQATTQTPRRALLRWCCGDGVRTDDDGDDHAAITQPSSHDSAVSSTAPLAVHGPDPGLPRCCVAPMTRFVRSGRGRAGKPGEERRVKTTSTTASAASPLVQCSRAERVHLGRPALRPPTETRPVVWPTQADDACTLNLPPNPRRPAKEVEAMPCHELIQ</sequence>
<evidence type="ECO:0000313" key="3">
    <source>
        <dbReference type="Proteomes" id="UP000244855"/>
    </source>
</evidence>
<protein>
    <submittedName>
        <fullName evidence="2">Uncharacterized protein</fullName>
    </submittedName>
</protein>
<accession>A0A2V1ECR1</accession>
<evidence type="ECO:0000256" key="1">
    <source>
        <dbReference type="SAM" id="MobiDB-lite"/>
    </source>
</evidence>
<feature type="compositionally biased region" description="Polar residues" evidence="1">
    <location>
        <begin position="115"/>
        <end position="128"/>
    </location>
</feature>
<reference evidence="2 3" key="1">
    <citation type="journal article" date="2018" name="Sci. Rep.">
        <title>Comparative genomics provides insights into the lifestyle and reveals functional heterogeneity of dark septate endophytic fungi.</title>
        <authorList>
            <person name="Knapp D.G."/>
            <person name="Nemeth J.B."/>
            <person name="Barry K."/>
            <person name="Hainaut M."/>
            <person name="Henrissat B."/>
            <person name="Johnson J."/>
            <person name="Kuo A."/>
            <person name="Lim J.H.P."/>
            <person name="Lipzen A."/>
            <person name="Nolan M."/>
            <person name="Ohm R.A."/>
            <person name="Tamas L."/>
            <person name="Grigoriev I.V."/>
            <person name="Spatafora J.W."/>
            <person name="Nagy L.G."/>
            <person name="Kovacs G.M."/>
        </authorList>
    </citation>
    <scope>NUCLEOTIDE SEQUENCE [LARGE SCALE GENOMIC DNA]</scope>
    <source>
        <strain evidence="2 3">DSE2036</strain>
    </source>
</reference>
<organism evidence="2 3">
    <name type="scientific">Periconia macrospinosa</name>
    <dbReference type="NCBI Taxonomy" id="97972"/>
    <lineage>
        <taxon>Eukaryota</taxon>
        <taxon>Fungi</taxon>
        <taxon>Dikarya</taxon>
        <taxon>Ascomycota</taxon>
        <taxon>Pezizomycotina</taxon>
        <taxon>Dothideomycetes</taxon>
        <taxon>Pleosporomycetidae</taxon>
        <taxon>Pleosporales</taxon>
        <taxon>Massarineae</taxon>
        <taxon>Periconiaceae</taxon>
        <taxon>Periconia</taxon>
    </lineage>
</organism>
<dbReference type="EMBL" id="KZ805302">
    <property type="protein sequence ID" value="PVI07819.1"/>
    <property type="molecule type" value="Genomic_DNA"/>
</dbReference>
<dbReference type="AlphaFoldDB" id="A0A2V1ECR1"/>
<keyword evidence="3" id="KW-1185">Reference proteome</keyword>
<gene>
    <name evidence="2" type="ORF">DM02DRAFT_621880</name>
</gene>